<organism evidence="9 10">
    <name type="scientific">Caulobacter rhizosphaerae</name>
    <dbReference type="NCBI Taxonomy" id="2010972"/>
    <lineage>
        <taxon>Bacteria</taxon>
        <taxon>Pseudomonadati</taxon>
        <taxon>Pseudomonadota</taxon>
        <taxon>Alphaproteobacteria</taxon>
        <taxon>Caulobacterales</taxon>
        <taxon>Caulobacteraceae</taxon>
        <taxon>Caulobacter</taxon>
    </lineage>
</organism>
<dbReference type="SUPFAM" id="SSF56935">
    <property type="entry name" value="Porins"/>
    <property type="match status" value="1"/>
</dbReference>
<keyword evidence="10" id="KW-1185">Reference proteome</keyword>
<sequence length="436" mass="45935">MSITRISLAAGVALATLVAASQASAAAFYLQEQSVRGAGRAYSGEVADRGAASLWWNPASIAGLDKNEIYGGVHLVQVDSQVNNAGSTLTRPVIPGGLTTPVGGEPYAGGPINNGIVPNLAGAFRVNDKLAVGLSVAAPYNFTTDYNSRSWTRYDALKSNLKTIDVNGVVAYRVNDMLDLGVGVSAQYTDAELSSALPNLSPLLPDGSSSLKGDGNWDYGWNVGAQFHATPALTIGASYRSEIKHKLDGHVVVSGLLGPLAAANVDTDGKATITTPWMANLGARWQVTDKTTLNASVSRIGWSEFDQIVVTYPNGGSVSEQNYKDTTTVAVGVDHDVNDKLTLRAGVQYDPTPTPDVGRTARVPDGDRMLYAIGSTWKATDAIQWDAALSYISFDDTKINRTETIYRGTAAATTLNLKGDVGGSAVVLSTGLRWSF</sequence>
<accession>A0ABU1MZP3</accession>
<keyword evidence="4" id="KW-0812">Transmembrane</keyword>
<evidence type="ECO:0000256" key="4">
    <source>
        <dbReference type="ARBA" id="ARBA00022692"/>
    </source>
</evidence>
<proteinExistence type="inferred from homology"/>
<dbReference type="PANTHER" id="PTHR35093">
    <property type="entry name" value="OUTER MEMBRANE PROTEIN NMB0088-RELATED"/>
    <property type="match status" value="1"/>
</dbReference>
<dbReference type="PANTHER" id="PTHR35093:SF3">
    <property type="entry name" value="LONG-CHAIN FATTY ACID TRANSPORT PROTEIN"/>
    <property type="match status" value="1"/>
</dbReference>
<evidence type="ECO:0000256" key="1">
    <source>
        <dbReference type="ARBA" id="ARBA00004571"/>
    </source>
</evidence>
<dbReference type="Gene3D" id="2.40.160.60">
    <property type="entry name" value="Outer membrane protein transport protein (OMPP1/FadL/TodX)"/>
    <property type="match status" value="1"/>
</dbReference>
<keyword evidence="3" id="KW-1134">Transmembrane beta strand</keyword>
<dbReference type="RefSeq" id="WP_163229687.1">
    <property type="nucleotide sequence ID" value="NZ_BMLD01000012.1"/>
</dbReference>
<evidence type="ECO:0000256" key="8">
    <source>
        <dbReference type="SAM" id="SignalP"/>
    </source>
</evidence>
<gene>
    <name evidence="9" type="ORF">J2800_002402</name>
</gene>
<evidence type="ECO:0000256" key="5">
    <source>
        <dbReference type="ARBA" id="ARBA00022729"/>
    </source>
</evidence>
<evidence type="ECO:0000256" key="7">
    <source>
        <dbReference type="ARBA" id="ARBA00023237"/>
    </source>
</evidence>
<protein>
    <submittedName>
        <fullName evidence="9">Long-chain fatty acid transport protein</fullName>
    </submittedName>
</protein>
<keyword evidence="7" id="KW-0998">Cell outer membrane</keyword>
<feature type="chain" id="PRO_5046119445" evidence="8">
    <location>
        <begin position="26"/>
        <end position="436"/>
    </location>
</feature>
<comment type="caution">
    <text evidence="9">The sequence shown here is derived from an EMBL/GenBank/DDBJ whole genome shotgun (WGS) entry which is preliminary data.</text>
</comment>
<evidence type="ECO:0000256" key="2">
    <source>
        <dbReference type="ARBA" id="ARBA00008163"/>
    </source>
</evidence>
<keyword evidence="6" id="KW-0472">Membrane</keyword>
<comment type="subcellular location">
    <subcellularLocation>
        <location evidence="1">Cell outer membrane</location>
        <topology evidence="1">Multi-pass membrane protein</topology>
    </subcellularLocation>
</comment>
<dbReference type="Pfam" id="PF03349">
    <property type="entry name" value="Toluene_X"/>
    <property type="match status" value="1"/>
</dbReference>
<reference evidence="9 10" key="1">
    <citation type="submission" date="2023-07" db="EMBL/GenBank/DDBJ databases">
        <title>Sorghum-associated microbial communities from plants grown in Nebraska, USA.</title>
        <authorList>
            <person name="Schachtman D."/>
        </authorList>
    </citation>
    <scope>NUCLEOTIDE SEQUENCE [LARGE SCALE GENOMIC DNA]</scope>
    <source>
        <strain evidence="9 10">DS2154</strain>
    </source>
</reference>
<comment type="similarity">
    <text evidence="2">Belongs to the OmpP1/FadL family.</text>
</comment>
<evidence type="ECO:0000313" key="10">
    <source>
        <dbReference type="Proteomes" id="UP001262754"/>
    </source>
</evidence>
<dbReference type="EMBL" id="JAVDRL010000006">
    <property type="protein sequence ID" value="MDR6531655.1"/>
    <property type="molecule type" value="Genomic_DNA"/>
</dbReference>
<keyword evidence="5 8" id="KW-0732">Signal</keyword>
<dbReference type="InterPro" id="IPR005017">
    <property type="entry name" value="OMPP1/FadL/TodX"/>
</dbReference>
<name>A0ABU1MZP3_9CAUL</name>
<evidence type="ECO:0000256" key="6">
    <source>
        <dbReference type="ARBA" id="ARBA00023136"/>
    </source>
</evidence>
<feature type="signal peptide" evidence="8">
    <location>
        <begin position="1"/>
        <end position="25"/>
    </location>
</feature>
<evidence type="ECO:0000256" key="3">
    <source>
        <dbReference type="ARBA" id="ARBA00022452"/>
    </source>
</evidence>
<dbReference type="Proteomes" id="UP001262754">
    <property type="component" value="Unassembled WGS sequence"/>
</dbReference>
<evidence type="ECO:0000313" key="9">
    <source>
        <dbReference type="EMBL" id="MDR6531655.1"/>
    </source>
</evidence>